<keyword evidence="4" id="KW-1185">Reference proteome</keyword>
<feature type="region of interest" description="Disordered" evidence="1">
    <location>
        <begin position="596"/>
        <end position="630"/>
    </location>
</feature>
<accession>A0A8H5HNV1</accession>
<evidence type="ECO:0000313" key="3">
    <source>
        <dbReference type="EMBL" id="KAF5386717.1"/>
    </source>
</evidence>
<protein>
    <submittedName>
        <fullName evidence="3">Uncharacterized protein</fullName>
    </submittedName>
</protein>
<dbReference type="AlphaFoldDB" id="A0A8H5HNV1"/>
<dbReference type="Proteomes" id="UP000565441">
    <property type="component" value="Unassembled WGS sequence"/>
</dbReference>
<keyword evidence="2" id="KW-1133">Transmembrane helix</keyword>
<name>A0A8H5HNV1_9AGAR</name>
<feature type="transmembrane region" description="Helical" evidence="2">
    <location>
        <begin position="296"/>
        <end position="314"/>
    </location>
</feature>
<evidence type="ECO:0000256" key="1">
    <source>
        <dbReference type="SAM" id="MobiDB-lite"/>
    </source>
</evidence>
<proteinExistence type="predicted"/>
<dbReference type="EMBL" id="JAACJP010000002">
    <property type="protein sequence ID" value="KAF5386717.1"/>
    <property type="molecule type" value="Genomic_DNA"/>
</dbReference>
<keyword evidence="2" id="KW-0812">Transmembrane</keyword>
<dbReference type="OrthoDB" id="2747447at2759"/>
<evidence type="ECO:0000313" key="4">
    <source>
        <dbReference type="Proteomes" id="UP000565441"/>
    </source>
</evidence>
<evidence type="ECO:0000256" key="2">
    <source>
        <dbReference type="SAM" id="Phobius"/>
    </source>
</evidence>
<feature type="transmembrane region" description="Helical" evidence="2">
    <location>
        <begin position="149"/>
        <end position="171"/>
    </location>
</feature>
<comment type="caution">
    <text evidence="3">The sequence shown here is derived from an EMBL/GenBank/DDBJ whole genome shotgun (WGS) entry which is preliminary data.</text>
</comment>
<reference evidence="3 4" key="1">
    <citation type="journal article" date="2020" name="ISME J.">
        <title>Uncovering the hidden diversity of litter-decomposition mechanisms in mushroom-forming fungi.</title>
        <authorList>
            <person name="Floudas D."/>
            <person name="Bentzer J."/>
            <person name="Ahren D."/>
            <person name="Johansson T."/>
            <person name="Persson P."/>
            <person name="Tunlid A."/>
        </authorList>
    </citation>
    <scope>NUCLEOTIDE SEQUENCE [LARGE SCALE GENOMIC DNA]</scope>
    <source>
        <strain evidence="3 4">CBS 661.87</strain>
    </source>
</reference>
<gene>
    <name evidence="3" type="ORF">D9615_002123</name>
</gene>
<keyword evidence="2" id="KW-0472">Membrane</keyword>
<sequence>MSGISASLPVTNFQDLSAVLSLLAADTVEKKLGSETSFDWERMSGVWSTFGLIGALRANLKVAVGLASSERAGVSLVGAGGYTSQKTEFALCYWRVGRTNTPVTWRDPTNQILSLMRSSSSAWIRPHFIVIGYSQCPWKWRRWRCMKEIVVPCLWALSSIAITSLPTITLFPSVRKLGMVEVVTLTLQIATSLLAGSIVPILIHRLNSHGVPHLRQIDVDRMGPKSLSVVREGDDIMASYTKGETHIVWQTAASKVGRRSGDLWWIRMLCALNSAAILAAYLFNYICLGNASSRRQYLWLGSQTLILVCRYILWAKRPVLFPQRPLCLLYITAGSLYDPLPAEPPANPLPASTEPKLQLSTINFAVASAYSKGKNRGSSTVTLRLEFLAKLANTIPSDMISAEYLSLAGILSTTDTNKITIVRLAWSFVEEVYAAQGVILGHNPWAVGGIYLGAVLLEDQFIGLTTVHPFQGHVAECADKQCAASHADYASGGMTLDGYFVDSLIGGRIIKWFCQTSPSLLVWHDRFRSNIALCRSTARSNGPSYIEIHTSTFGPKHQLDISRIEPTFNFDFVRAAVLEARTKNHDQFDQLATMQIVSYPPPPSTPTTNTSPRHVPTQPDNEHAAKRRAH</sequence>
<organism evidence="3 4">
    <name type="scientific">Tricholomella constricta</name>
    <dbReference type="NCBI Taxonomy" id="117010"/>
    <lineage>
        <taxon>Eukaryota</taxon>
        <taxon>Fungi</taxon>
        <taxon>Dikarya</taxon>
        <taxon>Basidiomycota</taxon>
        <taxon>Agaricomycotina</taxon>
        <taxon>Agaricomycetes</taxon>
        <taxon>Agaricomycetidae</taxon>
        <taxon>Agaricales</taxon>
        <taxon>Tricholomatineae</taxon>
        <taxon>Lyophyllaceae</taxon>
        <taxon>Tricholomella</taxon>
    </lineage>
</organism>
<feature type="transmembrane region" description="Helical" evidence="2">
    <location>
        <begin position="264"/>
        <end position="284"/>
    </location>
</feature>